<comment type="caution">
    <text evidence="11">The sequence shown here is derived from an EMBL/GenBank/DDBJ whole genome shotgun (WGS) entry which is preliminary data.</text>
</comment>
<keyword evidence="2 9" id="KW-0813">Transport</keyword>
<feature type="transmembrane region" description="Helical" evidence="9">
    <location>
        <begin position="91"/>
        <end position="114"/>
    </location>
</feature>
<evidence type="ECO:0000259" key="10">
    <source>
        <dbReference type="Pfam" id="PF04290"/>
    </source>
</evidence>
<keyword evidence="6 9" id="KW-1133">Transmembrane helix</keyword>
<dbReference type="GO" id="GO:0022857">
    <property type="term" value="F:transmembrane transporter activity"/>
    <property type="evidence" value="ECO:0007669"/>
    <property type="project" value="UniProtKB-UniRule"/>
</dbReference>
<evidence type="ECO:0000256" key="1">
    <source>
        <dbReference type="ARBA" id="ARBA00004429"/>
    </source>
</evidence>
<evidence type="ECO:0000256" key="2">
    <source>
        <dbReference type="ARBA" id="ARBA00022448"/>
    </source>
</evidence>
<dbReference type="EMBL" id="SNZR01000011">
    <property type="protein sequence ID" value="TDR94422.1"/>
    <property type="molecule type" value="Genomic_DNA"/>
</dbReference>
<organism evidence="11 12">
    <name type="scientific">Enterovirga rhinocerotis</name>
    <dbReference type="NCBI Taxonomy" id="1339210"/>
    <lineage>
        <taxon>Bacteria</taxon>
        <taxon>Pseudomonadati</taxon>
        <taxon>Pseudomonadota</taxon>
        <taxon>Alphaproteobacteria</taxon>
        <taxon>Hyphomicrobiales</taxon>
        <taxon>Methylobacteriaceae</taxon>
        <taxon>Enterovirga</taxon>
    </lineage>
</organism>
<comment type="similarity">
    <text evidence="8 9">Belongs to the TRAP transporter small permease family.</text>
</comment>
<evidence type="ECO:0000313" key="12">
    <source>
        <dbReference type="Proteomes" id="UP000295122"/>
    </source>
</evidence>
<feature type="transmembrane region" description="Helical" evidence="9">
    <location>
        <begin position="53"/>
        <end position="70"/>
    </location>
</feature>
<gene>
    <name evidence="11" type="ORF">EV668_1709</name>
</gene>
<evidence type="ECO:0000313" key="11">
    <source>
        <dbReference type="EMBL" id="TDR94422.1"/>
    </source>
</evidence>
<reference evidence="11 12" key="1">
    <citation type="submission" date="2019-03" db="EMBL/GenBank/DDBJ databases">
        <title>Genomic Encyclopedia of Type Strains, Phase IV (KMG-IV): sequencing the most valuable type-strain genomes for metagenomic binning, comparative biology and taxonomic classification.</title>
        <authorList>
            <person name="Goeker M."/>
        </authorList>
    </citation>
    <scope>NUCLEOTIDE SEQUENCE [LARGE SCALE GENOMIC DNA]</scope>
    <source>
        <strain evidence="11 12">DSM 25903</strain>
    </source>
</reference>
<comment type="function">
    <text evidence="9">Part of the tripartite ATP-independent periplasmic (TRAP) transport system.</text>
</comment>
<dbReference type="AlphaFoldDB" id="A0A4R7C8V4"/>
<feature type="transmembrane region" description="Helical" evidence="9">
    <location>
        <begin position="134"/>
        <end position="154"/>
    </location>
</feature>
<evidence type="ECO:0000256" key="9">
    <source>
        <dbReference type="RuleBase" id="RU369079"/>
    </source>
</evidence>
<dbReference type="Proteomes" id="UP000295122">
    <property type="component" value="Unassembled WGS sequence"/>
</dbReference>
<dbReference type="Pfam" id="PF04290">
    <property type="entry name" value="DctQ"/>
    <property type="match status" value="1"/>
</dbReference>
<keyword evidence="3" id="KW-1003">Cell membrane</keyword>
<dbReference type="RefSeq" id="WP_133769318.1">
    <property type="nucleotide sequence ID" value="NZ_SNZR01000011.1"/>
</dbReference>
<evidence type="ECO:0000256" key="3">
    <source>
        <dbReference type="ARBA" id="ARBA00022475"/>
    </source>
</evidence>
<keyword evidence="5 9" id="KW-0812">Transmembrane</keyword>
<name>A0A4R7C8V4_9HYPH</name>
<feature type="domain" description="Tripartite ATP-independent periplasmic transporters DctQ component" evidence="10">
    <location>
        <begin position="30"/>
        <end position="161"/>
    </location>
</feature>
<protein>
    <recommendedName>
        <fullName evidence="9">TRAP transporter small permease protein</fullName>
    </recommendedName>
</protein>
<evidence type="ECO:0000256" key="6">
    <source>
        <dbReference type="ARBA" id="ARBA00022989"/>
    </source>
</evidence>
<dbReference type="PANTHER" id="PTHR35011">
    <property type="entry name" value="2,3-DIKETO-L-GULONATE TRAP TRANSPORTER SMALL PERMEASE PROTEIN YIAM"/>
    <property type="match status" value="1"/>
</dbReference>
<keyword evidence="7 9" id="KW-0472">Membrane</keyword>
<keyword evidence="12" id="KW-1185">Reference proteome</keyword>
<dbReference type="InterPro" id="IPR055348">
    <property type="entry name" value="DctQ"/>
</dbReference>
<evidence type="ECO:0000256" key="5">
    <source>
        <dbReference type="ARBA" id="ARBA00022692"/>
    </source>
</evidence>
<proteinExistence type="inferred from homology"/>
<evidence type="ECO:0000256" key="7">
    <source>
        <dbReference type="ARBA" id="ARBA00023136"/>
    </source>
</evidence>
<dbReference type="PANTHER" id="PTHR35011:SF4">
    <property type="entry name" value="SLL1102 PROTEIN"/>
    <property type="match status" value="1"/>
</dbReference>
<evidence type="ECO:0000256" key="8">
    <source>
        <dbReference type="ARBA" id="ARBA00038436"/>
    </source>
</evidence>
<feature type="transmembrane region" description="Helical" evidence="9">
    <location>
        <begin position="21"/>
        <end position="41"/>
    </location>
</feature>
<dbReference type="InterPro" id="IPR007387">
    <property type="entry name" value="TRAP_DctQ"/>
</dbReference>
<keyword evidence="4 9" id="KW-0997">Cell inner membrane</keyword>
<dbReference type="OrthoDB" id="9794346at2"/>
<sequence>MEALRSVCRGIDRISQGFAWISDWLVLFAVLISAANAVVRYLFSYSSNAFLEVQWYMFGAMVLLGAAYTLRMNEHVRVDLIYSAVSPRTQLWIDIVGFAVFFLPVMIYLTWLSWPFFWQSFKSGEYSNSPGGLILWPAKMLVPMGFGLLTLQGFSELAKRILALEGVIEIDARYEKPVQ</sequence>
<evidence type="ECO:0000256" key="4">
    <source>
        <dbReference type="ARBA" id="ARBA00022519"/>
    </source>
</evidence>
<accession>A0A4R7C8V4</accession>
<comment type="subunit">
    <text evidence="9">The complex comprises the extracytoplasmic solute receptor protein and the two transmembrane proteins.</text>
</comment>
<comment type="subcellular location">
    <subcellularLocation>
        <location evidence="1 9">Cell inner membrane</location>
        <topology evidence="1 9">Multi-pass membrane protein</topology>
    </subcellularLocation>
</comment>
<dbReference type="GO" id="GO:0005886">
    <property type="term" value="C:plasma membrane"/>
    <property type="evidence" value="ECO:0007669"/>
    <property type="project" value="UniProtKB-SubCell"/>
</dbReference>